<evidence type="ECO:0000256" key="6">
    <source>
        <dbReference type="ARBA" id="ARBA00022741"/>
    </source>
</evidence>
<dbReference type="GO" id="GO:0005524">
    <property type="term" value="F:ATP binding"/>
    <property type="evidence" value="ECO:0007669"/>
    <property type="project" value="UniProtKB-KW"/>
</dbReference>
<dbReference type="CDD" id="cd00130">
    <property type="entry name" value="PAS"/>
    <property type="match status" value="1"/>
</dbReference>
<evidence type="ECO:0000256" key="3">
    <source>
        <dbReference type="ARBA" id="ARBA00012438"/>
    </source>
</evidence>
<dbReference type="SUPFAM" id="SSF47384">
    <property type="entry name" value="Homodimeric domain of signal transducing histidine kinase"/>
    <property type="match status" value="1"/>
</dbReference>
<evidence type="ECO:0000259" key="15">
    <source>
        <dbReference type="PROSITE" id="PS50112"/>
    </source>
</evidence>
<dbReference type="GO" id="GO:0000160">
    <property type="term" value="P:phosphorelay signal transduction system"/>
    <property type="evidence" value="ECO:0007669"/>
    <property type="project" value="UniProtKB-KW"/>
</dbReference>
<dbReference type="InterPro" id="IPR013655">
    <property type="entry name" value="PAS_fold_3"/>
</dbReference>
<dbReference type="RefSeq" id="WP_284030765.1">
    <property type="nucleotide sequence ID" value="NZ_CP126154.1"/>
</dbReference>
<dbReference type="PANTHER" id="PTHR42878:SF7">
    <property type="entry name" value="SENSOR HISTIDINE KINASE GLRK"/>
    <property type="match status" value="1"/>
</dbReference>
<keyword evidence="8" id="KW-0067">ATP-binding</keyword>
<dbReference type="InterPro" id="IPR005467">
    <property type="entry name" value="His_kinase_dom"/>
</dbReference>
<dbReference type="InterPro" id="IPR013656">
    <property type="entry name" value="PAS_4"/>
</dbReference>
<evidence type="ECO:0000256" key="9">
    <source>
        <dbReference type="ARBA" id="ARBA00022989"/>
    </source>
</evidence>
<evidence type="ECO:0000259" key="14">
    <source>
        <dbReference type="PROSITE" id="PS50109"/>
    </source>
</evidence>
<dbReference type="InterPro" id="IPR000014">
    <property type="entry name" value="PAS"/>
</dbReference>
<dbReference type="Pfam" id="PF00512">
    <property type="entry name" value="HisKA"/>
    <property type="match status" value="1"/>
</dbReference>
<dbReference type="SMART" id="SM00091">
    <property type="entry name" value="PAS"/>
    <property type="match status" value="2"/>
</dbReference>
<evidence type="ECO:0000256" key="8">
    <source>
        <dbReference type="ARBA" id="ARBA00022840"/>
    </source>
</evidence>
<dbReference type="GeneID" id="81125612"/>
<dbReference type="Gene3D" id="1.10.287.130">
    <property type="match status" value="1"/>
</dbReference>
<keyword evidence="9 13" id="KW-1133">Transmembrane helix</keyword>
<dbReference type="Gene3D" id="3.30.565.10">
    <property type="entry name" value="Histidine kinase-like ATPase, C-terminal domain"/>
    <property type="match status" value="1"/>
</dbReference>
<dbReference type="EC" id="2.7.13.3" evidence="3"/>
<dbReference type="SMART" id="SM00387">
    <property type="entry name" value="HATPase_c"/>
    <property type="match status" value="1"/>
</dbReference>
<keyword evidence="11 13" id="KW-0472">Membrane</keyword>
<feature type="transmembrane region" description="Helical" evidence="13">
    <location>
        <begin position="40"/>
        <end position="61"/>
    </location>
</feature>
<proteinExistence type="predicted"/>
<dbReference type="PROSITE" id="PS50112">
    <property type="entry name" value="PAS"/>
    <property type="match status" value="1"/>
</dbReference>
<feature type="domain" description="PAS" evidence="15">
    <location>
        <begin position="347"/>
        <end position="417"/>
    </location>
</feature>
<dbReference type="InterPro" id="IPR003661">
    <property type="entry name" value="HisK_dim/P_dom"/>
</dbReference>
<evidence type="ECO:0000313" key="16">
    <source>
        <dbReference type="EMBL" id="MFC7070972.1"/>
    </source>
</evidence>
<feature type="transmembrane region" description="Helical" evidence="13">
    <location>
        <begin position="6"/>
        <end position="28"/>
    </location>
</feature>
<dbReference type="CDD" id="cd00082">
    <property type="entry name" value="HisKA"/>
    <property type="match status" value="1"/>
</dbReference>
<feature type="transmembrane region" description="Helical" evidence="13">
    <location>
        <begin position="105"/>
        <end position="127"/>
    </location>
</feature>
<dbReference type="Pfam" id="PF02518">
    <property type="entry name" value="HATPase_c"/>
    <property type="match status" value="1"/>
</dbReference>
<evidence type="ECO:0000256" key="7">
    <source>
        <dbReference type="ARBA" id="ARBA00022777"/>
    </source>
</evidence>
<dbReference type="Proteomes" id="UP001596461">
    <property type="component" value="Unassembled WGS sequence"/>
</dbReference>
<dbReference type="InterPro" id="IPR003594">
    <property type="entry name" value="HATPase_dom"/>
</dbReference>
<keyword evidence="6" id="KW-0547">Nucleotide-binding</keyword>
<dbReference type="InterPro" id="IPR031621">
    <property type="entry name" value="HisKA_7TM"/>
</dbReference>
<comment type="catalytic activity">
    <reaction evidence="1">
        <text>ATP + protein L-histidine = ADP + protein N-phospho-L-histidine.</text>
        <dbReference type="EC" id="2.7.13.3"/>
    </reaction>
</comment>
<keyword evidence="5 13" id="KW-0812">Transmembrane</keyword>
<feature type="region of interest" description="Disordered" evidence="12">
    <location>
        <begin position="699"/>
        <end position="736"/>
    </location>
</feature>
<dbReference type="InterPro" id="IPR050351">
    <property type="entry name" value="BphY/WalK/GraS-like"/>
</dbReference>
<dbReference type="PROSITE" id="PS50109">
    <property type="entry name" value="HIS_KIN"/>
    <property type="match status" value="1"/>
</dbReference>
<feature type="transmembrane region" description="Helical" evidence="13">
    <location>
        <begin position="73"/>
        <end position="93"/>
    </location>
</feature>
<dbReference type="InterPro" id="IPR036890">
    <property type="entry name" value="HATPase_C_sf"/>
</dbReference>
<evidence type="ECO:0000256" key="5">
    <source>
        <dbReference type="ARBA" id="ARBA00022692"/>
    </source>
</evidence>
<dbReference type="Pfam" id="PF08448">
    <property type="entry name" value="PAS_4"/>
    <property type="match status" value="1"/>
</dbReference>
<evidence type="ECO:0000256" key="11">
    <source>
        <dbReference type="ARBA" id="ARBA00023136"/>
    </source>
</evidence>
<evidence type="ECO:0000256" key="2">
    <source>
        <dbReference type="ARBA" id="ARBA00004141"/>
    </source>
</evidence>
<dbReference type="Gene3D" id="3.30.450.20">
    <property type="entry name" value="PAS domain"/>
    <property type="match status" value="2"/>
</dbReference>
<evidence type="ECO:0000256" key="12">
    <source>
        <dbReference type="SAM" id="MobiDB-lite"/>
    </source>
</evidence>
<comment type="caution">
    <text evidence="16">The sequence shown here is derived from an EMBL/GenBank/DDBJ whole genome shotgun (WGS) entry which is preliminary data.</text>
</comment>
<dbReference type="GO" id="GO:0004673">
    <property type="term" value="F:protein histidine kinase activity"/>
    <property type="evidence" value="ECO:0007669"/>
    <property type="project" value="UniProtKB-EC"/>
</dbReference>
<dbReference type="SUPFAM" id="SSF55785">
    <property type="entry name" value="PYP-like sensor domain (PAS domain)"/>
    <property type="match status" value="2"/>
</dbReference>
<evidence type="ECO:0000256" key="4">
    <source>
        <dbReference type="ARBA" id="ARBA00022679"/>
    </source>
</evidence>
<feature type="transmembrane region" description="Helical" evidence="13">
    <location>
        <begin position="182"/>
        <end position="202"/>
    </location>
</feature>
<sequence>MVDASATLVVAAFASAVVSTAAGTLAYLRTRERRDHIGVSFVALTYGGALWAVLFGLQVLAGPTPLGYVFLRAKWVLATPVVTSALLFGLYYTGRGDWVTPRRTLLLGVEPAVAAALTVLNPGGVFFERIAVRTLYGIQVYVVVPAVGFVLHIGYGFLVGCALIMLLAEAATRSSGPYRRQAAAVAVAASLPLASETLFVLAPPWAPPFDTTPVVFGGAGLVLLFAMYRFDLFDVAPVAHETVFAGLDDAIVVVDESDRVLETNPAAREAFALGGDGVGRAAAEILPAAEATTDLLAGEDVEVTVADDGDIYTTPGDPTYFEATCEPLGREGVRVLVFRDVTERTRMERRYRAYVEHADDIIAVADADGVLEYISPAVEAVLGHDPDSLEGGVLTDYIHPDDRRSVAEPFAESLGRPGESVRVSFRVEHADGGWRTLDGVGVNRFHDPHIGGYLMTLRDETRRERYEQRLRVLTRVLRHDLRNELNVVLGYADVIAETGDETAVEYADRIQRSAGRLASLGTRVRGVDRTLRSADHGGRPVDVAAVAEEVGDRARDRFPGMCLTVETDEAVAYADELLATAVWNVVENAGLHHDGDEPRVAVTVACDGDAVEIRVADDGPGIPEGDRVAVESGQETQLRHASGIGLWLVRWILDGVDGELSFVDDPDEAAVPATETVVVLRLRTVEGDAAAAALDTDDQLDPWGLQTGGPEAADGGTVPRYRGVGPVADATADDDD</sequence>
<comment type="subcellular location">
    <subcellularLocation>
        <location evidence="2">Membrane</location>
        <topology evidence="2">Multi-pass membrane protein</topology>
    </subcellularLocation>
</comment>
<dbReference type="PANTHER" id="PTHR42878">
    <property type="entry name" value="TWO-COMPONENT HISTIDINE KINASE"/>
    <property type="match status" value="1"/>
</dbReference>
<evidence type="ECO:0000256" key="10">
    <source>
        <dbReference type="ARBA" id="ARBA00023012"/>
    </source>
</evidence>
<dbReference type="Pfam" id="PF16927">
    <property type="entry name" value="HisKA_7TM"/>
    <property type="match status" value="1"/>
</dbReference>
<dbReference type="Pfam" id="PF08447">
    <property type="entry name" value="PAS_3"/>
    <property type="match status" value="1"/>
</dbReference>
<organism evidence="16 17">
    <name type="scientific">Halobaculum lipolyticum</name>
    <dbReference type="NCBI Taxonomy" id="3032001"/>
    <lineage>
        <taxon>Archaea</taxon>
        <taxon>Methanobacteriati</taxon>
        <taxon>Methanobacteriota</taxon>
        <taxon>Stenosarchaea group</taxon>
        <taxon>Halobacteria</taxon>
        <taxon>Halobacteriales</taxon>
        <taxon>Haloferacaceae</taxon>
        <taxon>Halobaculum</taxon>
    </lineage>
</organism>
<reference evidence="16 17" key="1">
    <citation type="journal article" date="2019" name="Int. J. Syst. Evol. Microbiol.">
        <title>The Global Catalogue of Microorganisms (GCM) 10K type strain sequencing project: providing services to taxonomists for standard genome sequencing and annotation.</title>
        <authorList>
            <consortium name="The Broad Institute Genomics Platform"/>
            <consortium name="The Broad Institute Genome Sequencing Center for Infectious Disease"/>
            <person name="Wu L."/>
            <person name="Ma J."/>
        </authorList>
    </citation>
    <scope>NUCLEOTIDE SEQUENCE [LARGE SCALE GENOMIC DNA]</scope>
    <source>
        <strain evidence="16 17">DT31</strain>
    </source>
</reference>
<dbReference type="GO" id="GO:0016020">
    <property type="term" value="C:membrane"/>
    <property type="evidence" value="ECO:0007669"/>
    <property type="project" value="UniProtKB-SubCell"/>
</dbReference>
<protein>
    <recommendedName>
        <fullName evidence="3">histidine kinase</fullName>
        <ecNumber evidence="3">2.7.13.3</ecNumber>
    </recommendedName>
</protein>
<keyword evidence="4" id="KW-0808">Transferase</keyword>
<dbReference type="CDD" id="cd00075">
    <property type="entry name" value="HATPase"/>
    <property type="match status" value="1"/>
</dbReference>
<feature type="domain" description="Histidine kinase" evidence="14">
    <location>
        <begin position="476"/>
        <end position="684"/>
    </location>
</feature>
<name>A0ABD5WCG4_9EURY</name>
<keyword evidence="10" id="KW-0902">Two-component regulatory system</keyword>
<dbReference type="EMBL" id="JBHTAH010000016">
    <property type="protein sequence ID" value="MFC7070972.1"/>
    <property type="molecule type" value="Genomic_DNA"/>
</dbReference>
<feature type="transmembrane region" description="Helical" evidence="13">
    <location>
        <begin position="147"/>
        <end position="170"/>
    </location>
</feature>
<dbReference type="NCBIfam" id="TIGR00229">
    <property type="entry name" value="sensory_box"/>
    <property type="match status" value="1"/>
</dbReference>
<evidence type="ECO:0000256" key="13">
    <source>
        <dbReference type="SAM" id="Phobius"/>
    </source>
</evidence>
<accession>A0ABD5WCG4</accession>
<keyword evidence="17" id="KW-1185">Reference proteome</keyword>
<dbReference type="SUPFAM" id="SSF55874">
    <property type="entry name" value="ATPase domain of HSP90 chaperone/DNA topoisomerase II/histidine kinase"/>
    <property type="match status" value="1"/>
</dbReference>
<dbReference type="InterPro" id="IPR036097">
    <property type="entry name" value="HisK_dim/P_sf"/>
</dbReference>
<dbReference type="AlphaFoldDB" id="A0ABD5WCG4"/>
<gene>
    <name evidence="16" type="ORF">ACFQL9_15100</name>
</gene>
<dbReference type="InterPro" id="IPR035965">
    <property type="entry name" value="PAS-like_dom_sf"/>
</dbReference>
<keyword evidence="7 16" id="KW-0418">Kinase</keyword>
<evidence type="ECO:0000313" key="17">
    <source>
        <dbReference type="Proteomes" id="UP001596461"/>
    </source>
</evidence>
<evidence type="ECO:0000256" key="1">
    <source>
        <dbReference type="ARBA" id="ARBA00000085"/>
    </source>
</evidence>